<dbReference type="OrthoDB" id="7679338at2"/>
<sequence length="124" mass="12681">MAAVRFRPALTRLLVVLLLLQWGTALGHCLRLAAPAPGFTVEICTAEGLHRVTLPGGEDAPAEHAHAGGICPACQGPAAFALLPPTPGVAAPVVLAQSADPPPPPQPQFPTPPRSCQPRAPPTS</sequence>
<evidence type="ECO:0008006" key="4">
    <source>
        <dbReference type="Google" id="ProtNLM"/>
    </source>
</evidence>
<keyword evidence="3" id="KW-1185">Reference proteome</keyword>
<dbReference type="EMBL" id="QGNA01000001">
    <property type="protein sequence ID" value="PWS38129.1"/>
    <property type="molecule type" value="Genomic_DNA"/>
</dbReference>
<proteinExistence type="predicted"/>
<evidence type="ECO:0000313" key="2">
    <source>
        <dbReference type="EMBL" id="PWS38129.1"/>
    </source>
</evidence>
<feature type="compositionally biased region" description="Pro residues" evidence="1">
    <location>
        <begin position="100"/>
        <end position="124"/>
    </location>
</feature>
<reference evidence="3" key="1">
    <citation type="submission" date="2018-05" db="EMBL/GenBank/DDBJ databases">
        <authorList>
            <person name="Du Z."/>
            <person name="Wang X."/>
        </authorList>
    </citation>
    <scope>NUCLEOTIDE SEQUENCE [LARGE SCALE GENOMIC DNA]</scope>
    <source>
        <strain evidence="3">CQN31</strain>
    </source>
</reference>
<dbReference type="AlphaFoldDB" id="A0A317FJK1"/>
<dbReference type="Pfam" id="PF11162">
    <property type="entry name" value="DUF2946"/>
    <property type="match status" value="1"/>
</dbReference>
<evidence type="ECO:0000256" key="1">
    <source>
        <dbReference type="SAM" id="MobiDB-lite"/>
    </source>
</evidence>
<dbReference type="InterPro" id="IPR021333">
    <property type="entry name" value="DUF2946"/>
</dbReference>
<evidence type="ECO:0000313" key="3">
    <source>
        <dbReference type="Proteomes" id="UP000245765"/>
    </source>
</evidence>
<comment type="caution">
    <text evidence="2">The sequence shown here is derived from an EMBL/GenBank/DDBJ whole genome shotgun (WGS) entry which is preliminary data.</text>
</comment>
<protein>
    <recommendedName>
        <fullName evidence="4">DUF2946 domain-containing protein</fullName>
    </recommendedName>
</protein>
<accession>A0A317FJK1</accession>
<dbReference type="RefSeq" id="WP_109868750.1">
    <property type="nucleotide sequence ID" value="NZ_QGNA01000001.1"/>
</dbReference>
<feature type="region of interest" description="Disordered" evidence="1">
    <location>
        <begin position="93"/>
        <end position="124"/>
    </location>
</feature>
<name>A0A317FJK1_9PROT</name>
<organism evidence="2 3">
    <name type="scientific">Falsiroseomonas bella</name>
    <dbReference type="NCBI Taxonomy" id="2184016"/>
    <lineage>
        <taxon>Bacteria</taxon>
        <taxon>Pseudomonadati</taxon>
        <taxon>Pseudomonadota</taxon>
        <taxon>Alphaproteobacteria</taxon>
        <taxon>Acetobacterales</taxon>
        <taxon>Roseomonadaceae</taxon>
        <taxon>Falsiroseomonas</taxon>
    </lineage>
</organism>
<gene>
    <name evidence="2" type="ORF">DFH01_02170</name>
</gene>
<dbReference type="Proteomes" id="UP000245765">
    <property type="component" value="Unassembled WGS sequence"/>
</dbReference>